<feature type="compositionally biased region" description="Low complexity" evidence="2">
    <location>
        <begin position="141"/>
        <end position="152"/>
    </location>
</feature>
<evidence type="ECO:0000313" key="3">
    <source>
        <dbReference type="EnsemblMetazoa" id="MDOA013423-PC"/>
    </source>
</evidence>
<feature type="compositionally biased region" description="Polar residues" evidence="2">
    <location>
        <begin position="7"/>
        <end position="19"/>
    </location>
</feature>
<dbReference type="AlphaFoldDB" id="A0A1I8NB23"/>
<dbReference type="InterPro" id="IPR024836">
    <property type="entry name" value="JAKMIP"/>
</dbReference>
<feature type="region of interest" description="Disordered" evidence="2">
    <location>
        <begin position="138"/>
        <end position="200"/>
    </location>
</feature>
<feature type="compositionally biased region" description="Low complexity" evidence="2">
    <location>
        <begin position="389"/>
        <end position="409"/>
    </location>
</feature>
<feature type="coiled-coil region" evidence="1">
    <location>
        <begin position="200"/>
        <end position="231"/>
    </location>
</feature>
<sequence>MADKLKTTSSISSNTQQASAARPNSREAELMTKLAEHISDSYRMVKHRQQKLYDLTNQMKLQEQNSAAGRLRGKLSSDEEEWQEVYSPKNKLKRKKTLSASLTSVTDSVNQEKRTRIEGIQLNCRGKLILKENQNINSENQHQNPKQQQQTQVRSVNRAEKSEKLNGKPPLPPKNASQSESTPNATNAKGPGVAPPPPRLKRKLQENVQTIQKLNALTEQLRLEINELKSSLTTERGAVRVLRAQNEAETRKWKAEVKKLQTVVEHLKKTGAQKKSESSSTNTNADNLPQAAVGGLVNYEIQRLTNEINALKEANKALEEKKVINCDADRRKAADIRELKDSYEIRLTQIQKSAKNEISRLLEEIKTKERNIGQLKKDLQTLRNSKSFTSRNATTNKTNTSTNKTTTLNLDKKPKISTNNNGNNNHNNNVNNNNATTSNNNNNNNTNQMLPSSGVCCNCKQQLQPQQPEYPDATASNEVASNIPRTPVRKECNVETEEKETQTELENSDELINFRTDLFYCRVFNHSCCRLAGFLSAGLPYRRKNQTK</sequence>
<organism evidence="3">
    <name type="scientific">Musca domestica</name>
    <name type="common">House fly</name>
    <dbReference type="NCBI Taxonomy" id="7370"/>
    <lineage>
        <taxon>Eukaryota</taxon>
        <taxon>Metazoa</taxon>
        <taxon>Ecdysozoa</taxon>
        <taxon>Arthropoda</taxon>
        <taxon>Hexapoda</taxon>
        <taxon>Insecta</taxon>
        <taxon>Pterygota</taxon>
        <taxon>Neoptera</taxon>
        <taxon>Endopterygota</taxon>
        <taxon>Diptera</taxon>
        <taxon>Brachycera</taxon>
        <taxon>Muscomorpha</taxon>
        <taxon>Muscoidea</taxon>
        <taxon>Muscidae</taxon>
        <taxon>Musca</taxon>
    </lineage>
</organism>
<feature type="compositionally biased region" description="Low complexity" evidence="2">
    <location>
        <begin position="418"/>
        <end position="447"/>
    </location>
</feature>
<dbReference type="GO" id="GO:0019900">
    <property type="term" value="F:kinase binding"/>
    <property type="evidence" value="ECO:0007669"/>
    <property type="project" value="InterPro"/>
</dbReference>
<dbReference type="EnsemblMetazoa" id="MDOA013423-RD">
    <property type="protein sequence ID" value="MDOA013423-PD"/>
    <property type="gene ID" value="MDOA013423"/>
</dbReference>
<dbReference type="VEuPathDB" id="VectorBase:MDOMA2_014208"/>
<reference evidence="3" key="1">
    <citation type="submission" date="2020-05" db="UniProtKB">
        <authorList>
            <consortium name="EnsemblMetazoa"/>
        </authorList>
    </citation>
    <scope>IDENTIFICATION</scope>
    <source>
        <strain evidence="3">Aabys</strain>
    </source>
</reference>
<feature type="region of interest" description="Disordered" evidence="2">
    <location>
        <begin position="1"/>
        <end position="27"/>
    </location>
</feature>
<dbReference type="VEuPathDB" id="VectorBase:MDOA013423"/>
<name>A0A1I8NB23_MUSDO</name>
<dbReference type="GO" id="GO:0008017">
    <property type="term" value="F:microtubule binding"/>
    <property type="evidence" value="ECO:0007669"/>
    <property type="project" value="InterPro"/>
</dbReference>
<dbReference type="PANTHER" id="PTHR18935:SF8">
    <property type="entry name" value="GOLGIN SUBFAMILY A MEMBER 4-LIKE ISOFORM X1"/>
    <property type="match status" value="1"/>
</dbReference>
<protein>
    <submittedName>
        <fullName evidence="3">Uncharacterized protein</fullName>
    </submittedName>
</protein>
<dbReference type="PANTHER" id="PTHR18935">
    <property type="entry name" value="GOLGIN SUBFAMILY A MEMBER 4-LIKE ISOFORM X1"/>
    <property type="match status" value="1"/>
</dbReference>
<accession>A0A1I8NB23</accession>
<keyword evidence="1" id="KW-0175">Coiled coil</keyword>
<dbReference type="EnsemblMetazoa" id="MDOA013423-RA">
    <property type="protein sequence ID" value="MDOA013423-PA"/>
    <property type="gene ID" value="MDOA013423"/>
</dbReference>
<dbReference type="STRING" id="7370.A0A1I8NB23"/>
<dbReference type="eggNOG" id="ENOG502TBVJ">
    <property type="taxonomic scope" value="Eukaryota"/>
</dbReference>
<proteinExistence type="predicted"/>
<evidence type="ECO:0000256" key="1">
    <source>
        <dbReference type="SAM" id="Coils"/>
    </source>
</evidence>
<feature type="region of interest" description="Disordered" evidence="2">
    <location>
        <begin position="383"/>
        <end position="447"/>
    </location>
</feature>
<feature type="compositionally biased region" description="Basic and acidic residues" evidence="2">
    <location>
        <begin position="157"/>
        <end position="166"/>
    </location>
</feature>
<dbReference type="EnsemblMetazoa" id="MDOA013423-RC">
    <property type="protein sequence ID" value="MDOA013423-PC"/>
    <property type="gene ID" value="MDOA013423"/>
</dbReference>
<evidence type="ECO:0000256" key="2">
    <source>
        <dbReference type="SAM" id="MobiDB-lite"/>
    </source>
</evidence>
<feature type="compositionally biased region" description="Polar residues" evidence="2">
    <location>
        <begin position="176"/>
        <end position="187"/>
    </location>
</feature>